<dbReference type="RefSeq" id="WP_061167578.1">
    <property type="nucleotide sequence ID" value="NZ_FCOA02000005.1"/>
</dbReference>
<keyword evidence="1" id="KW-0479">Metal-binding</keyword>
<accession>A0A158AB51</accession>
<reference evidence="5" key="1">
    <citation type="submission" date="2016-01" db="EMBL/GenBank/DDBJ databases">
        <authorList>
            <person name="Peeters C."/>
        </authorList>
    </citation>
    <scope>NUCLEOTIDE SEQUENCE</scope>
    <source>
        <strain evidence="5">LMG 29322</strain>
    </source>
</reference>
<dbReference type="SUPFAM" id="SSF51197">
    <property type="entry name" value="Clavaminate synthase-like"/>
    <property type="match status" value="1"/>
</dbReference>
<dbReference type="OrthoDB" id="8954293at2"/>
<name>A0A158AB51_9BURK</name>
<dbReference type="InterPro" id="IPR042098">
    <property type="entry name" value="TauD-like_sf"/>
</dbReference>
<protein>
    <submittedName>
        <fullName evidence="5">Carbon starvation induced protein</fullName>
    </submittedName>
</protein>
<dbReference type="Gene3D" id="3.60.130.10">
    <property type="entry name" value="Clavaminate synthase-like"/>
    <property type="match status" value="1"/>
</dbReference>
<dbReference type="GO" id="GO:0016706">
    <property type="term" value="F:2-oxoglutarate-dependent dioxygenase activity"/>
    <property type="evidence" value="ECO:0007669"/>
    <property type="project" value="UniProtKB-ARBA"/>
</dbReference>
<dbReference type="GO" id="GO:0005506">
    <property type="term" value="F:iron ion binding"/>
    <property type="evidence" value="ECO:0007669"/>
    <property type="project" value="InterPro"/>
</dbReference>
<evidence type="ECO:0000313" key="6">
    <source>
        <dbReference type="Proteomes" id="UP000054851"/>
    </source>
</evidence>
<organism evidence="5 6">
    <name type="scientific">Caballeronia hypogeia</name>
    <dbReference type="NCBI Taxonomy" id="1777140"/>
    <lineage>
        <taxon>Bacteria</taxon>
        <taxon>Pseudomonadati</taxon>
        <taxon>Pseudomonadota</taxon>
        <taxon>Betaproteobacteria</taxon>
        <taxon>Burkholderiales</taxon>
        <taxon>Burkholderiaceae</taxon>
        <taxon>Caballeronia</taxon>
    </lineage>
</organism>
<proteinExistence type="predicted"/>
<dbReference type="InterPro" id="IPR015038">
    <property type="entry name" value="GlaH"/>
</dbReference>
<dbReference type="GO" id="GO:0050498">
    <property type="term" value="F:oxidoreductase activity, acting on paired donors, with incorporation or reduction of molecular oxygen, with 2-oxoglutarate as one donor, and the other dehydrogenated"/>
    <property type="evidence" value="ECO:0007669"/>
    <property type="project" value="InterPro"/>
</dbReference>
<keyword evidence="6" id="KW-1185">Reference proteome</keyword>
<gene>
    <name evidence="5" type="ORF">AWB79_02139</name>
</gene>
<dbReference type="EMBL" id="FCOA02000005">
    <property type="protein sequence ID" value="SAK54980.1"/>
    <property type="molecule type" value="Genomic_DNA"/>
</dbReference>
<dbReference type="NCBIfam" id="NF002814">
    <property type="entry name" value="PRK02963.1"/>
    <property type="match status" value="1"/>
</dbReference>
<evidence type="ECO:0000256" key="3">
    <source>
        <dbReference type="ARBA" id="ARBA00023002"/>
    </source>
</evidence>
<evidence type="ECO:0000256" key="2">
    <source>
        <dbReference type="ARBA" id="ARBA00022964"/>
    </source>
</evidence>
<keyword evidence="4" id="KW-0408">Iron</keyword>
<evidence type="ECO:0000256" key="4">
    <source>
        <dbReference type="ARBA" id="ARBA00023004"/>
    </source>
</evidence>
<keyword evidence="3" id="KW-0560">Oxidoreductase</keyword>
<dbReference type="AlphaFoldDB" id="A0A158AB51"/>
<dbReference type="STRING" id="1777140.AWB79_02139"/>
<dbReference type="Proteomes" id="UP000054851">
    <property type="component" value="Unassembled WGS sequence"/>
</dbReference>
<dbReference type="Pfam" id="PF08943">
    <property type="entry name" value="CsiD"/>
    <property type="match status" value="1"/>
</dbReference>
<comment type="caution">
    <text evidence="5">The sequence shown here is derived from an EMBL/GenBank/DDBJ whole genome shotgun (WGS) entry which is preliminary data.</text>
</comment>
<keyword evidence="2" id="KW-0223">Dioxygenase</keyword>
<evidence type="ECO:0000313" key="5">
    <source>
        <dbReference type="EMBL" id="SAK54980.1"/>
    </source>
</evidence>
<sequence>MNAPFEAQAAHQLFSIQPHAQHGRLRKIELSEDALAGFFAKVKSVDVQNLQYVPFMRYILAHELDQALGGTFGTTICDIARDRASGGFTVGVQGVTTDSDDYVKFGTAVAHLLGTSNHDAMSGTYYARFLVKDTDSSDSYLRQAYRLFTLHTDGTYVEEETHWLLMMKFDEVNATGGESRLMHLDDWSERDNFAQDPMGALPFLYKAPGSKNVAAPVERPLFFHSEFGLAMSFIDQFVQPRTITEAQFLHAMSSSMEKSSATKEVSLPAGELVVANNYFWLHGRAPFKKHPELHRELMRQRGTFAK</sequence>
<evidence type="ECO:0000256" key="1">
    <source>
        <dbReference type="ARBA" id="ARBA00022723"/>
    </source>
</evidence>